<gene>
    <name evidence="4" type="primary">purN</name>
    <name evidence="6" type="ORF">AWN68_03125</name>
</gene>
<dbReference type="RefSeq" id="WP_068411266.1">
    <property type="nucleotide sequence ID" value="NZ_LRDB01000001.1"/>
</dbReference>
<dbReference type="Gene3D" id="3.40.50.170">
    <property type="entry name" value="Formyl transferase, N-terminal domain"/>
    <property type="match status" value="1"/>
</dbReference>
<reference evidence="6 7" key="1">
    <citation type="submission" date="2016-01" db="EMBL/GenBank/DDBJ databases">
        <title>Genome sequencing of Roseivirga echinicomitans KMM 6058.</title>
        <authorList>
            <person name="Selvaratnam C."/>
            <person name="Thevarajoo S."/>
            <person name="Goh K.M."/>
            <person name="Ee R."/>
            <person name="Chan K.-G."/>
            <person name="Chong C.S."/>
        </authorList>
    </citation>
    <scope>NUCLEOTIDE SEQUENCE [LARGE SCALE GENOMIC DNA]</scope>
    <source>
        <strain evidence="6 7">KMM 6058</strain>
    </source>
</reference>
<dbReference type="PANTHER" id="PTHR43369:SF2">
    <property type="entry name" value="PHOSPHORIBOSYLGLYCINAMIDE FORMYLTRANSFERASE"/>
    <property type="match status" value="1"/>
</dbReference>
<evidence type="ECO:0000256" key="1">
    <source>
        <dbReference type="ARBA" id="ARBA00005054"/>
    </source>
</evidence>
<dbReference type="InterPro" id="IPR004607">
    <property type="entry name" value="GART"/>
</dbReference>
<proteinExistence type="inferred from homology"/>
<protein>
    <recommendedName>
        <fullName evidence="4">Phosphoribosylglycinamide formyltransferase</fullName>
        <ecNumber evidence="4">2.1.2.2</ecNumber>
    </recommendedName>
    <alternativeName>
        <fullName evidence="4">5'-phosphoribosylglycinamide transformylase</fullName>
    </alternativeName>
    <alternativeName>
        <fullName evidence="4">GAR transformylase</fullName>
        <shortName evidence="4">GART</shortName>
    </alternativeName>
</protein>
<dbReference type="EC" id="2.1.2.2" evidence="4"/>
<dbReference type="NCBIfam" id="TIGR00639">
    <property type="entry name" value="PurN"/>
    <property type="match status" value="1"/>
</dbReference>
<dbReference type="PANTHER" id="PTHR43369">
    <property type="entry name" value="PHOSPHORIBOSYLGLYCINAMIDE FORMYLTRANSFERASE"/>
    <property type="match status" value="1"/>
</dbReference>
<comment type="function">
    <text evidence="4">Catalyzes the transfer of a formyl group from 10-formyltetrahydrofolate to 5-phospho-ribosyl-glycinamide (GAR), producing 5-phospho-ribosyl-N-formylglycinamide (FGAR) and tetrahydrofolate.</text>
</comment>
<dbReference type="InterPro" id="IPR036477">
    <property type="entry name" value="Formyl_transf_N_sf"/>
</dbReference>
<dbReference type="GO" id="GO:0004644">
    <property type="term" value="F:phosphoribosylglycinamide formyltransferase activity"/>
    <property type="evidence" value="ECO:0007669"/>
    <property type="project" value="UniProtKB-UniRule"/>
</dbReference>
<feature type="binding site" evidence="4">
    <location>
        <position position="104"/>
    </location>
    <ligand>
        <name>(6R)-10-formyltetrahydrofolate</name>
        <dbReference type="ChEBI" id="CHEBI:195366"/>
    </ligand>
</feature>
<feature type="binding site" evidence="4">
    <location>
        <begin position="14"/>
        <end position="16"/>
    </location>
    <ligand>
        <name>N(1)-(5-phospho-beta-D-ribosyl)glycinamide</name>
        <dbReference type="ChEBI" id="CHEBI:143788"/>
    </ligand>
</feature>
<organism evidence="6 7">
    <name type="scientific">Roseivirga echinicomitans</name>
    <dbReference type="NCBI Taxonomy" id="296218"/>
    <lineage>
        <taxon>Bacteria</taxon>
        <taxon>Pseudomonadati</taxon>
        <taxon>Bacteroidota</taxon>
        <taxon>Cytophagia</taxon>
        <taxon>Cytophagales</taxon>
        <taxon>Roseivirgaceae</taxon>
        <taxon>Roseivirga</taxon>
    </lineage>
</organism>
<dbReference type="OrthoDB" id="9806170at2"/>
<dbReference type="SUPFAM" id="SSF53328">
    <property type="entry name" value="Formyltransferase"/>
    <property type="match status" value="1"/>
</dbReference>
<dbReference type="GO" id="GO:0006189">
    <property type="term" value="P:'de novo' IMP biosynthetic process"/>
    <property type="evidence" value="ECO:0007669"/>
    <property type="project" value="UniProtKB-UniRule"/>
</dbReference>
<comment type="pathway">
    <text evidence="1 4">Purine metabolism; IMP biosynthesis via de novo pathway; N(2)-formyl-N(1)-(5-phospho-D-ribosyl)glycinamide from N(1)-(5-phospho-D-ribosyl)glycinamide (10-formyl THF route): step 1/1.</text>
</comment>
<dbReference type="STRING" id="296218.AWN68_03125"/>
<evidence type="ECO:0000256" key="2">
    <source>
        <dbReference type="ARBA" id="ARBA00022679"/>
    </source>
</evidence>
<accession>A0A150XYN0</accession>
<keyword evidence="2 4" id="KW-0808">Transferase</keyword>
<sequence length="192" mass="21726">MIKKRIAVFASGSGTNAQKIFEYFENHEEVEVVLLLCNKKIAGVLERARNFSIPTFTFSRKEFYETQLVLNALREHQVDVIVLAGFMWLVPEYLVQAFSDKIVNIHPALLPKFGGKGMYGMHVHEAVKAAGEKETGITIHLVNQQYDEGSILAQFSCNLSTNDAPEEIARKVQVLEHENYAKVIENLVLNKF</sequence>
<dbReference type="EMBL" id="LRDB01000001">
    <property type="protein sequence ID" value="KYG83811.1"/>
    <property type="molecule type" value="Genomic_DNA"/>
</dbReference>
<feature type="active site" description="Proton donor" evidence="4">
    <location>
        <position position="106"/>
    </location>
</feature>
<keyword evidence="3 4" id="KW-0658">Purine biosynthesis</keyword>
<dbReference type="Pfam" id="PF00551">
    <property type="entry name" value="Formyl_trans_N"/>
    <property type="match status" value="1"/>
</dbReference>
<evidence type="ECO:0000313" key="6">
    <source>
        <dbReference type="EMBL" id="KYG83811.1"/>
    </source>
</evidence>
<evidence type="ECO:0000256" key="3">
    <source>
        <dbReference type="ARBA" id="ARBA00022755"/>
    </source>
</evidence>
<feature type="site" description="Raises pKa of active site His" evidence="4">
    <location>
        <position position="147"/>
    </location>
</feature>
<dbReference type="CDD" id="cd08645">
    <property type="entry name" value="FMT_core_GART"/>
    <property type="match status" value="1"/>
</dbReference>
<evidence type="ECO:0000259" key="5">
    <source>
        <dbReference type="Pfam" id="PF00551"/>
    </source>
</evidence>
<comment type="caution">
    <text evidence="4">Lacks conserved residue(s) required for the propagation of feature annotation.</text>
</comment>
<dbReference type="AlphaFoldDB" id="A0A150XYN0"/>
<evidence type="ECO:0000256" key="4">
    <source>
        <dbReference type="HAMAP-Rule" id="MF_01930"/>
    </source>
</evidence>
<dbReference type="InterPro" id="IPR002376">
    <property type="entry name" value="Formyl_transf_N"/>
</dbReference>
<comment type="caution">
    <text evidence="6">The sequence shown here is derived from an EMBL/GenBank/DDBJ whole genome shotgun (WGS) entry which is preliminary data.</text>
</comment>
<dbReference type="Proteomes" id="UP000075615">
    <property type="component" value="Unassembled WGS sequence"/>
</dbReference>
<name>A0A150XYN0_9BACT</name>
<comment type="similarity">
    <text evidence="4">Belongs to the GART family.</text>
</comment>
<evidence type="ECO:0000313" key="7">
    <source>
        <dbReference type="Proteomes" id="UP000075615"/>
    </source>
</evidence>
<keyword evidence="7" id="KW-1185">Reference proteome</keyword>
<dbReference type="UniPathway" id="UPA00074">
    <property type="reaction ID" value="UER00126"/>
</dbReference>
<feature type="domain" description="Formyl transferase N-terminal" evidence="5">
    <location>
        <begin position="4"/>
        <end position="184"/>
    </location>
</feature>
<comment type="catalytic activity">
    <reaction evidence="4">
        <text>N(1)-(5-phospho-beta-D-ribosyl)glycinamide + (6R)-10-formyltetrahydrofolate = N(2)-formyl-N(1)-(5-phospho-beta-D-ribosyl)glycinamide + (6S)-5,6,7,8-tetrahydrofolate + H(+)</text>
        <dbReference type="Rhea" id="RHEA:15053"/>
        <dbReference type="ChEBI" id="CHEBI:15378"/>
        <dbReference type="ChEBI" id="CHEBI:57453"/>
        <dbReference type="ChEBI" id="CHEBI:143788"/>
        <dbReference type="ChEBI" id="CHEBI:147286"/>
        <dbReference type="ChEBI" id="CHEBI:195366"/>
        <dbReference type="EC" id="2.1.2.2"/>
    </reaction>
</comment>
<dbReference type="GO" id="GO:0005829">
    <property type="term" value="C:cytosol"/>
    <property type="evidence" value="ECO:0007669"/>
    <property type="project" value="TreeGrafter"/>
</dbReference>
<dbReference type="HAMAP" id="MF_01930">
    <property type="entry name" value="PurN"/>
    <property type="match status" value="1"/>
</dbReference>